<gene>
    <name evidence="7" type="ORF">LNKW23_07290</name>
</gene>
<evidence type="ECO:0000313" key="7">
    <source>
        <dbReference type="EMBL" id="GMG81516.1"/>
    </source>
</evidence>
<feature type="transmembrane region" description="Helical" evidence="6">
    <location>
        <begin position="292"/>
        <end position="319"/>
    </location>
</feature>
<feature type="transmembrane region" description="Helical" evidence="6">
    <location>
        <begin position="181"/>
        <end position="199"/>
    </location>
</feature>
<feature type="transmembrane region" description="Helical" evidence="6">
    <location>
        <begin position="44"/>
        <end position="62"/>
    </location>
</feature>
<sequence length="358" mass="38667">MFARLSETQSVSLPPALWWTAVALALAAGLAIPSFTGLDVHLDLSIIFIFGILALSMGFMWGQVGMLSFGQTAFFGLGGYTYAVCSLNFGETTSAMLLAILLPAIFATVLGYFMIYGRISNIYFTVITMVVTIVLEKAIRATSDESFVIGDVWLRGQNGIAGLPDLQVPWDPATTLFVTEVYYLAFVLMMAVYVGYRMLLRHRFGRVLLGIRENERRINLLGYDTRRYKLAIFAISGAVAGLAGGLYAVWGNFVAPEMMNLNSAASVVINVIVGGKATLLGPLIGTGVVQWLTAWLGTAGVGQVNLVLGLVLIGFVMLFPQGILPMAAGLGREALEAARQLFRRRDLAAAALRKETNS</sequence>
<dbReference type="Proteomes" id="UP001239909">
    <property type="component" value="Unassembled WGS sequence"/>
</dbReference>
<dbReference type="Pfam" id="PF02653">
    <property type="entry name" value="BPD_transp_2"/>
    <property type="match status" value="1"/>
</dbReference>
<name>A0ABQ6LM58_9RHOB</name>
<feature type="transmembrane region" description="Helical" evidence="6">
    <location>
        <begin position="12"/>
        <end position="32"/>
    </location>
</feature>
<evidence type="ECO:0000256" key="6">
    <source>
        <dbReference type="SAM" id="Phobius"/>
    </source>
</evidence>
<evidence type="ECO:0000256" key="1">
    <source>
        <dbReference type="ARBA" id="ARBA00004651"/>
    </source>
</evidence>
<dbReference type="PANTHER" id="PTHR30482:SF17">
    <property type="entry name" value="ABC TRANSPORTER ATP-BINDING PROTEIN"/>
    <property type="match status" value="1"/>
</dbReference>
<protein>
    <submittedName>
        <fullName evidence="7">Branched-chain amino acid ABC transporter permease</fullName>
    </submittedName>
</protein>
<dbReference type="EMBL" id="BSYI01000004">
    <property type="protein sequence ID" value="GMG81516.1"/>
    <property type="molecule type" value="Genomic_DNA"/>
</dbReference>
<keyword evidence="4 6" id="KW-1133">Transmembrane helix</keyword>
<evidence type="ECO:0000256" key="4">
    <source>
        <dbReference type="ARBA" id="ARBA00022989"/>
    </source>
</evidence>
<feature type="transmembrane region" description="Helical" evidence="6">
    <location>
        <begin position="69"/>
        <end position="89"/>
    </location>
</feature>
<dbReference type="RefSeq" id="WP_285670174.1">
    <property type="nucleotide sequence ID" value="NZ_BSYI01000004.1"/>
</dbReference>
<reference evidence="7 8" key="1">
    <citation type="submission" date="2023-04" db="EMBL/GenBank/DDBJ databases">
        <title>Marinoamorphus aggregata gen. nov., sp. Nov., isolate from tissue of brittle star Ophioplocus japonicus.</title>
        <authorList>
            <person name="Kawano K."/>
            <person name="Sawayama S."/>
            <person name="Nakagawa S."/>
        </authorList>
    </citation>
    <scope>NUCLEOTIDE SEQUENCE [LARGE SCALE GENOMIC DNA]</scope>
    <source>
        <strain evidence="7 8">NKW23</strain>
    </source>
</reference>
<accession>A0ABQ6LM58</accession>
<keyword evidence="2" id="KW-1003">Cell membrane</keyword>
<proteinExistence type="predicted"/>
<dbReference type="CDD" id="cd06581">
    <property type="entry name" value="TM_PBP1_LivM_like"/>
    <property type="match status" value="1"/>
</dbReference>
<evidence type="ECO:0000256" key="5">
    <source>
        <dbReference type="ARBA" id="ARBA00023136"/>
    </source>
</evidence>
<evidence type="ECO:0000313" key="8">
    <source>
        <dbReference type="Proteomes" id="UP001239909"/>
    </source>
</evidence>
<dbReference type="InterPro" id="IPR001851">
    <property type="entry name" value="ABC_transp_permease"/>
</dbReference>
<feature type="transmembrane region" description="Helical" evidence="6">
    <location>
        <begin position="230"/>
        <end position="250"/>
    </location>
</feature>
<evidence type="ECO:0000256" key="3">
    <source>
        <dbReference type="ARBA" id="ARBA00022692"/>
    </source>
</evidence>
<dbReference type="PANTHER" id="PTHR30482">
    <property type="entry name" value="HIGH-AFFINITY BRANCHED-CHAIN AMINO ACID TRANSPORT SYSTEM PERMEASE"/>
    <property type="match status" value="1"/>
</dbReference>
<comment type="caution">
    <text evidence="7">The sequence shown here is derived from an EMBL/GenBank/DDBJ whole genome shotgun (WGS) entry which is preliminary data.</text>
</comment>
<organism evidence="7 8">
    <name type="scientific">Paralimibaculum aggregatum</name>
    <dbReference type="NCBI Taxonomy" id="3036245"/>
    <lineage>
        <taxon>Bacteria</taxon>
        <taxon>Pseudomonadati</taxon>
        <taxon>Pseudomonadota</taxon>
        <taxon>Alphaproteobacteria</taxon>
        <taxon>Rhodobacterales</taxon>
        <taxon>Paracoccaceae</taxon>
        <taxon>Paralimibaculum</taxon>
    </lineage>
</organism>
<keyword evidence="5 6" id="KW-0472">Membrane</keyword>
<feature type="transmembrane region" description="Helical" evidence="6">
    <location>
        <begin position="95"/>
        <end position="115"/>
    </location>
</feature>
<evidence type="ECO:0000256" key="2">
    <source>
        <dbReference type="ARBA" id="ARBA00022475"/>
    </source>
</evidence>
<keyword evidence="3 6" id="KW-0812">Transmembrane</keyword>
<keyword evidence="8" id="KW-1185">Reference proteome</keyword>
<comment type="subcellular location">
    <subcellularLocation>
        <location evidence="1">Cell membrane</location>
        <topology evidence="1">Multi-pass membrane protein</topology>
    </subcellularLocation>
</comment>
<dbReference type="InterPro" id="IPR043428">
    <property type="entry name" value="LivM-like"/>
</dbReference>